<dbReference type="InterPro" id="IPR039426">
    <property type="entry name" value="TonB-dep_rcpt-like"/>
</dbReference>
<feature type="domain" description="TonB-dependent receptor plug" evidence="3">
    <location>
        <begin position="48"/>
        <end position="168"/>
    </location>
</feature>
<dbReference type="InterPro" id="IPR012910">
    <property type="entry name" value="Plug_dom"/>
</dbReference>
<keyword evidence="1" id="KW-0812">Transmembrane</keyword>
<evidence type="ECO:0000313" key="4">
    <source>
        <dbReference type="EMBL" id="EWS79251.1"/>
    </source>
</evidence>
<dbReference type="GO" id="GO:0009279">
    <property type="term" value="C:cell outer membrane"/>
    <property type="evidence" value="ECO:0007669"/>
    <property type="project" value="UniProtKB-SubCell"/>
</dbReference>
<dbReference type="PROSITE" id="PS52016">
    <property type="entry name" value="TONB_DEPENDENT_REC_3"/>
    <property type="match status" value="1"/>
</dbReference>
<proteinExistence type="inferred from homology"/>
<comment type="subcellular location">
    <subcellularLocation>
        <location evidence="1">Cell outer membrane</location>
        <topology evidence="1">Multi-pass membrane protein</topology>
    </subcellularLocation>
</comment>
<keyword evidence="2" id="KW-0732">Signal</keyword>
<dbReference type="Pfam" id="PF07715">
    <property type="entry name" value="Plug"/>
    <property type="match status" value="1"/>
</dbReference>
<gene>
    <name evidence="4" type="ORF">AF72_01440</name>
</gene>
<dbReference type="PANTHER" id="PTHR47234">
    <property type="match status" value="1"/>
</dbReference>
<evidence type="ECO:0000256" key="2">
    <source>
        <dbReference type="SAM" id="SignalP"/>
    </source>
</evidence>
<keyword evidence="1" id="KW-0472">Membrane</keyword>
<name>Z9JN71_9GAMM</name>
<sequence length="220" mass="22435">MNPFLSLAVAILASVLIASPAFSQETMAPATLATVIVTGTHVTQRTAAESQSPIDIISAADLAATGSSELGTALSRTLPSFNFPHPALTDGTSGIRPVQMRGLAPDQTLVLVNDKRRHLSAQINVNGTIGRGTSAAGLNAIPITAIDRVEVLRDGASAQYGSDAIAGVINIVLKGASQDGSLASANKTRLIVPVPTRVAHPIPATIQASAALHSSTATHV</sequence>
<dbReference type="PANTHER" id="PTHR47234:SF3">
    <property type="entry name" value="SECRETIN_TONB SHORT N-TERMINAL DOMAIN-CONTAINING PROTEIN"/>
    <property type="match status" value="1"/>
</dbReference>
<dbReference type="InterPro" id="IPR037066">
    <property type="entry name" value="Plug_dom_sf"/>
</dbReference>
<evidence type="ECO:0000313" key="5">
    <source>
        <dbReference type="Proteomes" id="UP000020406"/>
    </source>
</evidence>
<reference evidence="4 5" key="1">
    <citation type="journal article" date="2014" name="Genome Announc.">
        <title>Draft Genome Sequence of Xylella fastidiosa Pear Leaf Scorch Strain in Taiwan.</title>
        <authorList>
            <person name="Su C.C."/>
            <person name="Deng W.L."/>
            <person name="Jan F.J."/>
            <person name="Chang C.J."/>
            <person name="Huang H."/>
            <person name="Chen J."/>
        </authorList>
    </citation>
    <scope>NUCLEOTIDE SEQUENCE [LARGE SCALE GENOMIC DNA]</scope>
    <source>
        <strain evidence="4 5">PLS229</strain>
    </source>
</reference>
<dbReference type="PATRIC" id="fig|1444770.3.peg.349"/>
<organism evidence="4 5">
    <name type="scientific">Xylella taiwanensis</name>
    <dbReference type="NCBI Taxonomy" id="1444770"/>
    <lineage>
        <taxon>Bacteria</taxon>
        <taxon>Pseudomonadati</taxon>
        <taxon>Pseudomonadota</taxon>
        <taxon>Gammaproteobacteria</taxon>
        <taxon>Lysobacterales</taxon>
        <taxon>Lysobacteraceae</taxon>
        <taxon>Xylella</taxon>
    </lineage>
</organism>
<protein>
    <recommendedName>
        <fullName evidence="3">TonB-dependent receptor plug domain-containing protein</fullName>
    </recommendedName>
</protein>
<evidence type="ECO:0000256" key="1">
    <source>
        <dbReference type="PROSITE-ProRule" id="PRU01360"/>
    </source>
</evidence>
<dbReference type="Proteomes" id="UP000020406">
    <property type="component" value="Unassembled WGS sequence"/>
</dbReference>
<accession>Z9JN71</accession>
<comment type="caution">
    <text evidence="4">The sequence shown here is derived from an EMBL/GenBank/DDBJ whole genome shotgun (WGS) entry which is preliminary data.</text>
</comment>
<feature type="signal peptide" evidence="2">
    <location>
        <begin position="1"/>
        <end position="23"/>
    </location>
</feature>
<dbReference type="Gene3D" id="2.170.130.10">
    <property type="entry name" value="TonB-dependent receptor, plug domain"/>
    <property type="match status" value="1"/>
</dbReference>
<dbReference type="SUPFAM" id="SSF56935">
    <property type="entry name" value="Porins"/>
    <property type="match status" value="1"/>
</dbReference>
<dbReference type="STRING" id="1444770.AF72_01440"/>
<keyword evidence="1" id="KW-0813">Transport</keyword>
<dbReference type="eggNOG" id="COG4771">
    <property type="taxonomic scope" value="Bacteria"/>
</dbReference>
<dbReference type="AlphaFoldDB" id="Z9JN71"/>
<evidence type="ECO:0000259" key="3">
    <source>
        <dbReference type="Pfam" id="PF07715"/>
    </source>
</evidence>
<comment type="similarity">
    <text evidence="1">Belongs to the TonB-dependent receptor family.</text>
</comment>
<feature type="chain" id="PRO_5004991236" description="TonB-dependent receptor plug domain-containing protein" evidence="2">
    <location>
        <begin position="24"/>
        <end position="220"/>
    </location>
</feature>
<keyword evidence="1" id="KW-0998">Cell outer membrane</keyword>
<dbReference type="EMBL" id="JDSQ01000002">
    <property type="protein sequence ID" value="EWS79251.1"/>
    <property type="molecule type" value="Genomic_DNA"/>
</dbReference>
<keyword evidence="1" id="KW-1134">Transmembrane beta strand</keyword>